<dbReference type="EMBL" id="UYRU01055427">
    <property type="protein sequence ID" value="VDN13041.1"/>
    <property type="molecule type" value="Genomic_DNA"/>
</dbReference>
<dbReference type="InterPro" id="IPR051394">
    <property type="entry name" value="Glutamate_Synthase"/>
</dbReference>
<dbReference type="SUPFAM" id="SSF51971">
    <property type="entry name" value="Nucleotide-binding domain"/>
    <property type="match status" value="1"/>
</dbReference>
<feature type="region of interest" description="Disordered" evidence="1">
    <location>
        <begin position="1"/>
        <end position="23"/>
    </location>
</feature>
<dbReference type="PANTHER" id="PTHR43100">
    <property type="entry name" value="GLUTAMATE SYNTHASE [NADPH] SMALL CHAIN"/>
    <property type="match status" value="1"/>
</dbReference>
<dbReference type="AlphaFoldDB" id="A0A3P7M431"/>
<evidence type="ECO:0000313" key="3">
    <source>
        <dbReference type="Proteomes" id="UP000281553"/>
    </source>
</evidence>
<dbReference type="PANTHER" id="PTHR43100:SF1">
    <property type="entry name" value="GLUTAMATE SYNTHASE [NADPH] SMALL CHAIN"/>
    <property type="match status" value="1"/>
</dbReference>
<accession>A0A3P7M431</accession>
<protein>
    <recommendedName>
        <fullName evidence="4">FAD/NAD(P)-binding domain-containing protein</fullName>
    </recommendedName>
</protein>
<proteinExistence type="predicted"/>
<dbReference type="InterPro" id="IPR036188">
    <property type="entry name" value="FAD/NAD-bd_sf"/>
</dbReference>
<organism evidence="2 3">
    <name type="scientific">Dibothriocephalus latus</name>
    <name type="common">Fish tapeworm</name>
    <name type="synonym">Diphyllobothrium latum</name>
    <dbReference type="NCBI Taxonomy" id="60516"/>
    <lineage>
        <taxon>Eukaryota</taxon>
        <taxon>Metazoa</taxon>
        <taxon>Spiralia</taxon>
        <taxon>Lophotrochozoa</taxon>
        <taxon>Platyhelminthes</taxon>
        <taxon>Cestoda</taxon>
        <taxon>Eucestoda</taxon>
        <taxon>Diphyllobothriidea</taxon>
        <taxon>Diphyllobothriidae</taxon>
        <taxon>Dibothriocephalus</taxon>
    </lineage>
</organism>
<dbReference type="OrthoDB" id="4327079at2759"/>
<gene>
    <name evidence="2" type="ORF">DILT_LOCUS8872</name>
</gene>
<dbReference type="PRINTS" id="PR00368">
    <property type="entry name" value="FADPNR"/>
</dbReference>
<feature type="compositionally biased region" description="Polar residues" evidence="1">
    <location>
        <begin position="13"/>
        <end position="23"/>
    </location>
</feature>
<reference evidence="2 3" key="1">
    <citation type="submission" date="2018-11" db="EMBL/GenBank/DDBJ databases">
        <authorList>
            <consortium name="Pathogen Informatics"/>
        </authorList>
    </citation>
    <scope>NUCLEOTIDE SEQUENCE [LARGE SCALE GENOMIC DNA]</scope>
</reference>
<sequence length="214" mass="23524">MSFLERWQRKQHQTTPDTSATEQMLRSQESGLSLGTLAKGKRVVVLGGGDTGVDCIATATRQGAVSVETLEIMPPHPSTRNHATNPWPEWPLIWRSDYGHEEVKVRYGKDPRNFNILTKGFFATPDGKSVAGIKTVGVEWKKSPETGRMELVEVPGTDKILECDLVLLAMGFLGPEKTLLEELNLAADARSNIQTPSGRYSTSVPRIYAAGVVF</sequence>
<name>A0A3P7M431_DIBLA</name>
<evidence type="ECO:0000313" key="2">
    <source>
        <dbReference type="EMBL" id="VDN13041.1"/>
    </source>
</evidence>
<evidence type="ECO:0008006" key="4">
    <source>
        <dbReference type="Google" id="ProtNLM"/>
    </source>
</evidence>
<dbReference type="Gene3D" id="3.50.50.60">
    <property type="entry name" value="FAD/NAD(P)-binding domain"/>
    <property type="match status" value="1"/>
</dbReference>
<evidence type="ECO:0000256" key="1">
    <source>
        <dbReference type="SAM" id="MobiDB-lite"/>
    </source>
</evidence>
<keyword evidence="3" id="KW-1185">Reference proteome</keyword>
<dbReference type="Proteomes" id="UP000281553">
    <property type="component" value="Unassembled WGS sequence"/>
</dbReference>